<protein>
    <submittedName>
        <fullName evidence="2">Uncharacterized protein</fullName>
    </submittedName>
</protein>
<proteinExistence type="predicted"/>
<feature type="transmembrane region" description="Helical" evidence="1">
    <location>
        <begin position="83"/>
        <end position="102"/>
    </location>
</feature>
<keyword evidence="3" id="KW-1185">Reference proteome</keyword>
<evidence type="ECO:0000256" key="1">
    <source>
        <dbReference type="SAM" id="Phobius"/>
    </source>
</evidence>
<dbReference type="KEGG" id="fam:OYT1_ch1625"/>
<dbReference type="EMBL" id="AP018738">
    <property type="protein sequence ID" value="BBE51172.1"/>
    <property type="molecule type" value="Genomic_DNA"/>
</dbReference>
<dbReference type="AlphaFoldDB" id="A0A2Z6GCY6"/>
<reference evidence="2 3" key="1">
    <citation type="submission" date="2018-06" db="EMBL/GenBank/DDBJ databases">
        <title>OYT1 Genome Sequencing.</title>
        <authorList>
            <person name="Kato S."/>
            <person name="Itoh T."/>
            <person name="Ohkuma M."/>
        </authorList>
    </citation>
    <scope>NUCLEOTIDE SEQUENCE [LARGE SCALE GENOMIC DNA]</scope>
    <source>
        <strain evidence="2 3">OYT1</strain>
    </source>
</reference>
<organism evidence="2 3">
    <name type="scientific">Ferriphaselus amnicola</name>
    <dbReference type="NCBI Taxonomy" id="1188319"/>
    <lineage>
        <taxon>Bacteria</taxon>
        <taxon>Pseudomonadati</taxon>
        <taxon>Pseudomonadota</taxon>
        <taxon>Betaproteobacteria</taxon>
        <taxon>Nitrosomonadales</taxon>
        <taxon>Gallionellaceae</taxon>
        <taxon>Ferriphaselus</taxon>
    </lineage>
</organism>
<keyword evidence="1" id="KW-1133">Transmembrane helix</keyword>
<dbReference type="Proteomes" id="UP000033070">
    <property type="component" value="Chromosome"/>
</dbReference>
<evidence type="ECO:0000313" key="3">
    <source>
        <dbReference type="Proteomes" id="UP000033070"/>
    </source>
</evidence>
<accession>A0A2Z6GCY6</accession>
<keyword evidence="1" id="KW-0812">Transmembrane</keyword>
<feature type="transmembrane region" description="Helical" evidence="1">
    <location>
        <begin position="12"/>
        <end position="39"/>
    </location>
</feature>
<gene>
    <name evidence="2" type="ORF">OYT1_ch1625</name>
</gene>
<name>A0A2Z6GCY6_9PROT</name>
<feature type="transmembrane region" description="Helical" evidence="1">
    <location>
        <begin position="51"/>
        <end position="71"/>
    </location>
</feature>
<keyword evidence="1" id="KW-0472">Membrane</keyword>
<sequence length="118" mass="13204">MIPLDSITSLHVTLSILLSSITPDFINGGFELLAGFFVLNHCRVLHAHKQARGVSLASVLFFTLWGLWNLYYYPSLHQPLSYYGGWFVVAANALYVSMMVSYRSREDLGGEIYLGVGK</sequence>
<dbReference type="STRING" id="1188319.OYT1_02475"/>
<evidence type="ECO:0000313" key="2">
    <source>
        <dbReference type="EMBL" id="BBE51172.1"/>
    </source>
</evidence>